<dbReference type="Proteomes" id="UP000662986">
    <property type="component" value="Plasmid unnamed4"/>
</dbReference>
<dbReference type="RefSeq" id="WP_206004379.1">
    <property type="nucleotide sequence ID" value="NZ_CP070615.1"/>
</dbReference>
<geneLocation type="plasmid" evidence="1 2">
    <name>unnamed4</name>
</geneLocation>
<name>A0A974VYH0_9NOCA</name>
<reference evidence="1 2" key="1">
    <citation type="journal article" date="2021" name="Microbiol. Resour. Announc.">
        <title>Complete Genome Sequences of Two Rhodococcus sp. Strains with Large and Linear Chromosomes, Isolated from Apple Rhizosphere.</title>
        <authorList>
            <person name="Benning S."/>
            <person name="Brugnone N."/>
            <person name="Siani R."/>
            <person name="Kublik S."/>
            <person name="Schloter M."/>
            <person name="Rad V."/>
        </authorList>
    </citation>
    <scope>NUCLEOTIDE SEQUENCE [LARGE SCALE GENOMIC DNA]</scope>
    <source>
        <strain evidence="1 2">R79</strain>
    </source>
</reference>
<gene>
    <name evidence="1" type="ORF">JWS13_02645</name>
</gene>
<evidence type="ECO:0000313" key="1">
    <source>
        <dbReference type="EMBL" id="QSE87586.1"/>
    </source>
</evidence>
<evidence type="ECO:0008006" key="3">
    <source>
        <dbReference type="Google" id="ProtNLM"/>
    </source>
</evidence>
<reference evidence="1 2" key="2">
    <citation type="journal article" date="2022" name="Arch. Microbiol.">
        <title>Rhodococcus pseudokoreensis sp. nov. isolated from the rhizosphere of young M26 apple rootstocks.</title>
        <authorList>
            <person name="Kampfer P."/>
            <person name="Glaeser S.P."/>
            <person name="Blom J."/>
            <person name="Wolf J."/>
            <person name="Benning S."/>
            <person name="Schloter M."/>
            <person name="Neumann-Schaal M."/>
        </authorList>
    </citation>
    <scope>NUCLEOTIDE SEQUENCE [LARGE SCALE GENOMIC DNA]</scope>
    <source>
        <strain evidence="1 2">R79</strain>
    </source>
</reference>
<keyword evidence="1" id="KW-0614">Plasmid</keyword>
<keyword evidence="2" id="KW-1185">Reference proteome</keyword>
<accession>A0A974VYH0</accession>
<organism evidence="1 2">
    <name type="scientific">Rhodococcus pseudokoreensis</name>
    <dbReference type="NCBI Taxonomy" id="2811421"/>
    <lineage>
        <taxon>Bacteria</taxon>
        <taxon>Bacillati</taxon>
        <taxon>Actinomycetota</taxon>
        <taxon>Actinomycetes</taxon>
        <taxon>Mycobacteriales</taxon>
        <taxon>Nocardiaceae</taxon>
        <taxon>Rhodococcus</taxon>
    </lineage>
</organism>
<protein>
    <recommendedName>
        <fullName evidence="3">Phage integrase family protein</fullName>
    </recommendedName>
</protein>
<evidence type="ECO:0000313" key="2">
    <source>
        <dbReference type="Proteomes" id="UP000662986"/>
    </source>
</evidence>
<dbReference type="EMBL" id="CP070615">
    <property type="protein sequence ID" value="QSE87586.1"/>
    <property type="molecule type" value="Genomic_DNA"/>
</dbReference>
<proteinExistence type="predicted"/>
<sequence length="741" mass="82436">MTTPMRQDATRPLIAAPGGWLKSESISDYEPVFTGLWFSRDPQPRFGDAVWNLTGRDPVQTRSTWRIDFTDLTPEWGLIAREVIYWRANIDKARHRFTIRSPRSQQRMFKAVTIFTWRMMLGRVAEMSATLGIGLPSRWGSNETEMLRDYIRGNVPNAHYGNIVSVLHQMRDVLTLGGLSHDPTLEMGTARWSGDTAINRDRTSKALEPQVFQQVVGNALTYIDKCSDDILRAAGWKDAYTPTTMALGALALDHPVRMQHPEVNSQRALILHDTLERIGGIPTATVASSTGRGGGIGGYCRRTLHAAAGLNPKSRGASQDFTRPLIDARLRAGTPLVPGGLPLPVAVIDRPDGTSGPWRDPFCWDSIDIEAQTLSFACKIVIMAFTAMRVSEMELIPRSGWRTTWMGADAITAPLVKNAWGEPMKWWATPPVIRACEILEQLARGDYLFDHRGVRKGIEPGKRKEIDGAVWDGVQLFVRRLNTDPSLHGFNPVRAGWGKTGHKDQQKNDQLPTISPHRFRFTLASISNFVALGDVAFQQQAKHAKVAMSHSYQANSGTRNWNDILNTVLDSEADKRSAKAFDLHLGVWTGEAELAGHAGRELTRTVRDLLDDLPLDEYDPHSEESQVDQFTTQVVQIPELAAAIRSTAVLLHPGTICHCLRYTQQMECTNNTEPNLGMCHPQTCANVLLEPEHSAVYRARREQTRQWLATPGISSTQSAILERAIGQIDAQLRTEDNADGA</sequence>